<reference evidence="4 5" key="1">
    <citation type="submission" date="2019-10" db="EMBL/GenBank/DDBJ databases">
        <authorList>
            <person name="Dong K."/>
        </authorList>
    </citation>
    <scope>NUCLEOTIDE SEQUENCE [LARGE SCALE GENOMIC DNA]</scope>
    <source>
        <strain evidence="5">dk4302</strain>
    </source>
</reference>
<dbReference type="InterPro" id="IPR011010">
    <property type="entry name" value="DNA_brk_join_enz"/>
</dbReference>
<proteinExistence type="predicted"/>
<dbReference type="InterPro" id="IPR013762">
    <property type="entry name" value="Integrase-like_cat_sf"/>
</dbReference>
<dbReference type="Gene3D" id="1.10.443.10">
    <property type="entry name" value="Intergrase catalytic core"/>
    <property type="match status" value="1"/>
</dbReference>
<organism evidence="4 5">
    <name type="scientific">Sphingobacterium zhuxiongii</name>
    <dbReference type="NCBI Taxonomy" id="2662364"/>
    <lineage>
        <taxon>Bacteria</taxon>
        <taxon>Pseudomonadati</taxon>
        <taxon>Bacteroidota</taxon>
        <taxon>Sphingobacteriia</taxon>
        <taxon>Sphingobacteriales</taxon>
        <taxon>Sphingobacteriaceae</taxon>
        <taxon>Sphingobacterium</taxon>
    </lineage>
</organism>
<dbReference type="InterPro" id="IPR010998">
    <property type="entry name" value="Integrase_recombinase_N"/>
</dbReference>
<gene>
    <name evidence="4" type="ORF">GFH32_07550</name>
</gene>
<dbReference type="GO" id="GO:0003677">
    <property type="term" value="F:DNA binding"/>
    <property type="evidence" value="ECO:0007669"/>
    <property type="project" value="UniProtKB-KW"/>
</dbReference>
<evidence type="ECO:0000256" key="1">
    <source>
        <dbReference type="ARBA" id="ARBA00023125"/>
    </source>
</evidence>
<dbReference type="AlphaFoldDB" id="A0A5Q0QEK1"/>
<evidence type="ECO:0000313" key="4">
    <source>
        <dbReference type="EMBL" id="QGA26188.1"/>
    </source>
</evidence>
<evidence type="ECO:0000313" key="5">
    <source>
        <dbReference type="Proteomes" id="UP000326921"/>
    </source>
</evidence>
<protein>
    <submittedName>
        <fullName evidence="4">Recombinase</fullName>
    </submittedName>
</protein>
<dbReference type="SUPFAM" id="SSF56349">
    <property type="entry name" value="DNA breaking-rejoining enzymes"/>
    <property type="match status" value="1"/>
</dbReference>
<dbReference type="GO" id="GO:0015074">
    <property type="term" value="P:DNA integration"/>
    <property type="evidence" value="ECO:0007669"/>
    <property type="project" value="InterPro"/>
</dbReference>
<accession>A0A5Q0QEK1</accession>
<keyword evidence="2" id="KW-0233">DNA recombination</keyword>
<dbReference type="EMBL" id="CP045652">
    <property type="protein sequence ID" value="QGA26188.1"/>
    <property type="molecule type" value="Genomic_DNA"/>
</dbReference>
<dbReference type="Proteomes" id="UP000326921">
    <property type="component" value="Chromosome"/>
</dbReference>
<dbReference type="Pfam" id="PF13102">
    <property type="entry name" value="Phage_int_SAM_5"/>
    <property type="match status" value="1"/>
</dbReference>
<dbReference type="InterPro" id="IPR025269">
    <property type="entry name" value="SAM-like_dom"/>
</dbReference>
<sequence>MLQRKRGNLKIMATTVKAMVFKHHRKVDGSYNVKIILLHEGKRKYLDTSHFVVKKQLTKDYKIKDPFIAEQVEKQLRDYRKEISELAEKLIYFTADSLADHLLNKNEDINFIKFCDQHIEKLKSEGRDGTAATHRVIRNSLVDYFKRESFSINEIHSNMLVSYEKYLRSERKLKRFNQLGNPIYSIKKGLSDSGLHNHMRDLRTLFNAAREKYNNEDIGIYRVKHYPFKKYKVGSPPPTRKRNHTLEEVLKIRDCITQVDSRAELAKELYMLSFYLCGINAVDLYNLTDKNIKNGRINYNRSKTERKRKDNAFISIKVSKVATSLLEKYVGLLSSRYANTYCLNWALCKGMEQLRTITGIQGITLYWARHTFATVARNKCRMSKDDIALALNHVDSGNKITDIYIEKDWKIIDDVQRKVIKKLKKAEQKIFKSKSNFE</sequence>
<dbReference type="Gene3D" id="1.10.150.130">
    <property type="match status" value="1"/>
</dbReference>
<keyword evidence="1" id="KW-0238">DNA-binding</keyword>
<evidence type="ECO:0000256" key="2">
    <source>
        <dbReference type="ARBA" id="ARBA00023172"/>
    </source>
</evidence>
<feature type="domain" description="Phage integrase SAM-like" evidence="3">
    <location>
        <begin position="110"/>
        <end position="212"/>
    </location>
</feature>
<dbReference type="KEGG" id="sphe:GFH32_07550"/>
<dbReference type="GO" id="GO:0006310">
    <property type="term" value="P:DNA recombination"/>
    <property type="evidence" value="ECO:0007669"/>
    <property type="project" value="UniProtKB-KW"/>
</dbReference>
<name>A0A5Q0QEK1_9SPHI</name>
<keyword evidence="5" id="KW-1185">Reference proteome</keyword>
<evidence type="ECO:0000259" key="3">
    <source>
        <dbReference type="Pfam" id="PF13102"/>
    </source>
</evidence>